<accession>C5B434</accession>
<feature type="chain" id="PRO_5002946614" evidence="1">
    <location>
        <begin position="21"/>
        <end position="155"/>
    </location>
</feature>
<evidence type="ECO:0000313" key="2">
    <source>
        <dbReference type="EMBL" id="ACS43216.1"/>
    </source>
</evidence>
<keyword evidence="3" id="KW-1185">Reference proteome</keyword>
<dbReference type="EMBL" id="CP001511">
    <property type="protein sequence ID" value="ACS43216.1"/>
    <property type="molecule type" value="Genomic_DNA"/>
</dbReference>
<dbReference type="OrthoDB" id="7724906at2"/>
<gene>
    <name evidence="2" type="ordered locus">MexAM1_META2p0348</name>
</gene>
<sequence>MPRALTALALLLLSIASSEAAFRTVPEGPAAEAIRAWFTSQKPSSCWAANLKGERCSLGPSSTFDVRYHPNGDSALVFVVHPAAIAEDRPGMDVAVFREVGEGWRWIKNADPAQGREIGNIRFEGNTAYYSTCSDGWIGYRCLDGARYRDLDLGR</sequence>
<dbReference type="Proteomes" id="UP000009081">
    <property type="component" value="Plasmid megaplasmid"/>
</dbReference>
<protein>
    <submittedName>
        <fullName evidence="2">Uncharacterized protein</fullName>
    </submittedName>
</protein>
<dbReference type="KEGG" id="mea:Mex_2p0348"/>
<dbReference type="HOGENOM" id="CLU_1693430_0_0_5"/>
<geneLocation type="plasmid" evidence="2 3">
    <name>megaplasmid</name>
</geneLocation>
<name>C5B434_METEA</name>
<evidence type="ECO:0000256" key="1">
    <source>
        <dbReference type="SAM" id="SignalP"/>
    </source>
</evidence>
<evidence type="ECO:0000313" key="3">
    <source>
        <dbReference type="Proteomes" id="UP000009081"/>
    </source>
</evidence>
<dbReference type="RefSeq" id="WP_012753696.1">
    <property type="nucleotide sequence ID" value="NC_012811.1"/>
</dbReference>
<keyword evidence="2" id="KW-0614">Plasmid</keyword>
<proteinExistence type="predicted"/>
<feature type="signal peptide" evidence="1">
    <location>
        <begin position="1"/>
        <end position="20"/>
    </location>
</feature>
<reference evidence="2 3" key="1">
    <citation type="journal article" date="2009" name="PLoS ONE">
        <title>Methylobacterium genome sequences: a reference blueprint to investigate microbial metabolism of C1 compounds from natural and industrial sources.</title>
        <authorList>
            <person name="Vuilleumier S."/>
            <person name="Chistoserdova L."/>
            <person name="Lee M.-C."/>
            <person name="Bringel F."/>
            <person name="Lajus A."/>
            <person name="Zhou Y."/>
            <person name="Gourion B."/>
            <person name="Barbe V."/>
            <person name="Chang J."/>
            <person name="Cruveiller S."/>
            <person name="Dossat C."/>
            <person name="Gillett W."/>
            <person name="Gruffaz C."/>
            <person name="Haugen E."/>
            <person name="Hourcade E."/>
            <person name="Levy R."/>
            <person name="Mangenot S."/>
            <person name="Muller E."/>
            <person name="Nadalig T."/>
            <person name="Pagni M."/>
            <person name="Penny C."/>
            <person name="Peyraud R."/>
            <person name="Robinson D.G."/>
            <person name="Roche D."/>
            <person name="Rouy Z."/>
            <person name="Saenampechek C."/>
            <person name="Salvignol G."/>
            <person name="Vallenet D."/>
            <person name="Wu Z."/>
            <person name="Marx C.J."/>
            <person name="Vorholt J.A."/>
            <person name="Olson M.V."/>
            <person name="Kaul R."/>
            <person name="Weissenbach J."/>
            <person name="Medigue C."/>
            <person name="Lidstrom M.E."/>
        </authorList>
    </citation>
    <scope>NUCLEOTIDE SEQUENCE [LARGE SCALE GENOMIC DNA]</scope>
    <source>
        <strain evidence="3">ATCC 14718 / DSM 1338 / JCM 2805 / NCIMB 9133 / AM1</strain>
    </source>
</reference>
<keyword evidence="1" id="KW-0732">Signal</keyword>
<dbReference type="AlphaFoldDB" id="C5B434"/>
<organism evidence="2 3">
    <name type="scientific">Methylorubrum extorquens (strain ATCC 14718 / DSM 1338 / JCM 2805 / NCIMB 9133 / AM1)</name>
    <name type="common">Methylobacterium extorquens</name>
    <dbReference type="NCBI Taxonomy" id="272630"/>
    <lineage>
        <taxon>Bacteria</taxon>
        <taxon>Pseudomonadati</taxon>
        <taxon>Pseudomonadota</taxon>
        <taxon>Alphaproteobacteria</taxon>
        <taxon>Hyphomicrobiales</taxon>
        <taxon>Methylobacteriaceae</taxon>
        <taxon>Methylorubrum</taxon>
    </lineage>
</organism>